<dbReference type="GO" id="GO:0005789">
    <property type="term" value="C:endoplasmic reticulum membrane"/>
    <property type="evidence" value="ECO:0007669"/>
    <property type="project" value="TreeGrafter"/>
</dbReference>
<evidence type="ECO:0000313" key="13">
    <source>
        <dbReference type="Proteomes" id="UP000472275"/>
    </source>
</evidence>
<evidence type="ECO:0000256" key="9">
    <source>
        <dbReference type="SAM" id="Phobius"/>
    </source>
</evidence>
<organism evidence="12 13">
    <name type="scientific">Aquila chrysaetos chrysaetos</name>
    <dbReference type="NCBI Taxonomy" id="223781"/>
    <lineage>
        <taxon>Eukaryota</taxon>
        <taxon>Metazoa</taxon>
        <taxon>Chordata</taxon>
        <taxon>Craniata</taxon>
        <taxon>Vertebrata</taxon>
        <taxon>Euteleostomi</taxon>
        <taxon>Archelosauria</taxon>
        <taxon>Archosauria</taxon>
        <taxon>Dinosauria</taxon>
        <taxon>Saurischia</taxon>
        <taxon>Theropoda</taxon>
        <taxon>Coelurosauria</taxon>
        <taxon>Aves</taxon>
        <taxon>Neognathae</taxon>
        <taxon>Neoaves</taxon>
        <taxon>Telluraves</taxon>
        <taxon>Accipitrimorphae</taxon>
        <taxon>Accipitriformes</taxon>
        <taxon>Accipitridae</taxon>
        <taxon>Accipitrinae</taxon>
        <taxon>Aquila</taxon>
    </lineage>
</organism>
<sequence length="270" mass="31124">MHMKMALVLIATLVVAQMIVLVQWKQRRFTLLQIWVVRLYFTVRFYWWRSLPTWGMVSVITSYINFRATCKPLLGRTPQLVYKWFRLIYKLSYAIGIVGYLVSSGKIGTEQSHLSTLLWFHDRMESDDSMDFAVTLLFYGLYYGMMGRDFAETCSDYLAPTISFYNTSGIPTRNLSNSICAVCTQKIFVDINEEGIIENTYQLSCNHVFHESCICGWCIVGKNRTCSHCPEKVDLKRMLNKVIHTLSLTVVIGIVQGINYSLALEQDSDH</sequence>
<evidence type="ECO:0000313" key="12">
    <source>
        <dbReference type="Ensembl" id="ENSACCP00020004900.1"/>
    </source>
</evidence>
<keyword evidence="2 9" id="KW-0812">Transmembrane</keyword>
<protein>
    <submittedName>
        <fullName evidence="12">Ring finger protein 175</fullName>
    </submittedName>
</protein>
<evidence type="ECO:0000256" key="7">
    <source>
        <dbReference type="ARBA" id="ARBA00023136"/>
    </source>
</evidence>
<evidence type="ECO:0000256" key="10">
    <source>
        <dbReference type="SAM" id="SignalP"/>
    </source>
</evidence>
<dbReference type="PANTHER" id="PTHR13407">
    <property type="entry name" value="RNF121 PROTEIN"/>
    <property type="match status" value="1"/>
</dbReference>
<keyword evidence="10" id="KW-0732">Signal</keyword>
<dbReference type="CDD" id="cd16475">
    <property type="entry name" value="RING-H2_RNF121-like"/>
    <property type="match status" value="1"/>
</dbReference>
<dbReference type="Ensembl" id="ENSACCT00020005111.1">
    <property type="protein sequence ID" value="ENSACCP00020004900.1"/>
    <property type="gene ID" value="ENSACCG00020003372.1"/>
</dbReference>
<comment type="subcellular location">
    <subcellularLocation>
        <location evidence="1">Membrane</location>
        <topology evidence="1">Multi-pass membrane protein</topology>
    </subcellularLocation>
</comment>
<dbReference type="Gene3D" id="3.30.40.10">
    <property type="entry name" value="Zinc/RING finger domain, C3HC4 (zinc finger)"/>
    <property type="match status" value="1"/>
</dbReference>
<feature type="domain" description="RING-type" evidence="11">
    <location>
        <begin position="180"/>
        <end position="229"/>
    </location>
</feature>
<accession>A0A663DYE1</accession>
<name>A0A663DYE1_AQUCH</name>
<evidence type="ECO:0000256" key="6">
    <source>
        <dbReference type="ARBA" id="ARBA00022989"/>
    </source>
</evidence>
<dbReference type="GO" id="GO:0061630">
    <property type="term" value="F:ubiquitin protein ligase activity"/>
    <property type="evidence" value="ECO:0007669"/>
    <property type="project" value="TreeGrafter"/>
</dbReference>
<feature type="transmembrane region" description="Helical" evidence="9">
    <location>
        <begin position="129"/>
        <end position="145"/>
    </location>
</feature>
<dbReference type="PANTHER" id="PTHR13407:SF2">
    <property type="entry name" value="RING FINGER PROTEIN 175"/>
    <property type="match status" value="1"/>
</dbReference>
<evidence type="ECO:0000256" key="5">
    <source>
        <dbReference type="ARBA" id="ARBA00022833"/>
    </source>
</evidence>
<dbReference type="InterPro" id="IPR001841">
    <property type="entry name" value="Znf_RING"/>
</dbReference>
<evidence type="ECO:0000256" key="2">
    <source>
        <dbReference type="ARBA" id="ARBA00022692"/>
    </source>
</evidence>
<evidence type="ECO:0000256" key="8">
    <source>
        <dbReference type="PROSITE-ProRule" id="PRU00175"/>
    </source>
</evidence>
<keyword evidence="4 8" id="KW-0863">Zinc-finger</keyword>
<reference evidence="12" key="2">
    <citation type="submission" date="2025-08" db="UniProtKB">
        <authorList>
            <consortium name="Ensembl"/>
        </authorList>
    </citation>
    <scope>IDENTIFICATION</scope>
</reference>
<dbReference type="AlphaFoldDB" id="A0A663DYE1"/>
<feature type="transmembrane region" description="Helical" evidence="9">
    <location>
        <begin position="242"/>
        <end position="262"/>
    </location>
</feature>
<feature type="transmembrane region" description="Helical" evidence="9">
    <location>
        <begin position="87"/>
        <end position="109"/>
    </location>
</feature>
<proteinExistence type="predicted"/>
<evidence type="ECO:0000259" key="11">
    <source>
        <dbReference type="PROSITE" id="PS50089"/>
    </source>
</evidence>
<dbReference type="GO" id="GO:0036503">
    <property type="term" value="P:ERAD pathway"/>
    <property type="evidence" value="ECO:0007669"/>
    <property type="project" value="TreeGrafter"/>
</dbReference>
<dbReference type="SUPFAM" id="SSF57850">
    <property type="entry name" value="RING/U-box"/>
    <property type="match status" value="1"/>
</dbReference>
<dbReference type="InterPro" id="IPR040176">
    <property type="entry name" value="RNF121/RNF175"/>
</dbReference>
<keyword evidence="5" id="KW-0862">Zinc</keyword>
<dbReference type="InterPro" id="IPR013083">
    <property type="entry name" value="Znf_RING/FYVE/PHD"/>
</dbReference>
<evidence type="ECO:0000256" key="3">
    <source>
        <dbReference type="ARBA" id="ARBA00022723"/>
    </source>
</evidence>
<dbReference type="Proteomes" id="UP000472275">
    <property type="component" value="Chromosome 1"/>
</dbReference>
<keyword evidence="7 9" id="KW-0472">Membrane</keyword>
<dbReference type="GO" id="GO:0000139">
    <property type="term" value="C:Golgi membrane"/>
    <property type="evidence" value="ECO:0007669"/>
    <property type="project" value="TreeGrafter"/>
</dbReference>
<dbReference type="PROSITE" id="PS50089">
    <property type="entry name" value="ZF_RING_2"/>
    <property type="match status" value="1"/>
</dbReference>
<keyword evidence="3" id="KW-0479">Metal-binding</keyword>
<reference evidence="12" key="3">
    <citation type="submission" date="2025-09" db="UniProtKB">
        <authorList>
            <consortium name="Ensembl"/>
        </authorList>
    </citation>
    <scope>IDENTIFICATION</scope>
</reference>
<keyword evidence="6 9" id="KW-1133">Transmembrane helix</keyword>
<evidence type="ECO:0000256" key="1">
    <source>
        <dbReference type="ARBA" id="ARBA00004141"/>
    </source>
</evidence>
<feature type="chain" id="PRO_5025352549" evidence="10">
    <location>
        <begin position="17"/>
        <end position="270"/>
    </location>
</feature>
<reference evidence="12" key="1">
    <citation type="submission" date="2021-03" db="EMBL/GenBank/DDBJ databases">
        <authorList>
            <consortium name="Wellcome Sanger Institute Data Sharing"/>
        </authorList>
    </citation>
    <scope>NUCLEOTIDE SEQUENCE [LARGE SCALE GENOMIC DNA]</scope>
</reference>
<dbReference type="GeneTree" id="ENSGT00390000013075"/>
<feature type="signal peptide" evidence="10">
    <location>
        <begin position="1"/>
        <end position="16"/>
    </location>
</feature>
<feature type="transmembrane region" description="Helical" evidence="9">
    <location>
        <begin position="46"/>
        <end position="66"/>
    </location>
</feature>
<evidence type="ECO:0000256" key="4">
    <source>
        <dbReference type="ARBA" id="ARBA00022771"/>
    </source>
</evidence>
<keyword evidence="13" id="KW-1185">Reference proteome</keyword>
<dbReference type="GO" id="GO:0008270">
    <property type="term" value="F:zinc ion binding"/>
    <property type="evidence" value="ECO:0007669"/>
    <property type="project" value="UniProtKB-KW"/>
</dbReference>